<protein>
    <submittedName>
        <fullName evidence="4">PD40 domain-containing protein</fullName>
    </submittedName>
</protein>
<dbReference type="Proteomes" id="UP000756387">
    <property type="component" value="Unassembled WGS sequence"/>
</dbReference>
<dbReference type="Gene3D" id="2.60.40.2700">
    <property type="match status" value="1"/>
</dbReference>
<feature type="signal peptide" evidence="3">
    <location>
        <begin position="1"/>
        <end position="24"/>
    </location>
</feature>
<dbReference type="RefSeq" id="WP_193638849.1">
    <property type="nucleotide sequence ID" value="NZ_JADCSA010000013.1"/>
</dbReference>
<dbReference type="PANTHER" id="PTHR36842:SF1">
    <property type="entry name" value="PROTEIN TOLB"/>
    <property type="match status" value="1"/>
</dbReference>
<accession>A0ABR9RVG5</accession>
<feature type="region of interest" description="Disordered" evidence="2">
    <location>
        <begin position="22"/>
        <end position="55"/>
    </location>
</feature>
<sequence>MRRGPWLTAVVLVAATSVGLPASASSATDSPASASAFSGSTSQGPSSHVPGPAGVSGLAASDPAISSDGRWVAFVGEVDGVSRLYRHDTATGETEQVQTRRGAVIEGEVAEPSISDDGRWIAWTLRPDDAPTHSQVWLSDLLTDTTRLVSGTAEWEGGNAGSHQPQVSGDGQHVAFTTRATDVVAKPHWGAGSAPGSDVVVAERVDEGFVVALVSSGLEGVDFGSPTIDHAGTRIAFTAGSGADARVEVALRPDGGWSRVPPLPTTESNQLPGEASSPRVSVDGDVLYAHARAGGHALLVGEVSTGTTRTVAEWVDAEAGFDLSADGDAAVHVVAGSLVLTDLSVPPAPEEPVAAPVAVDAPTLVRQRHRVRGLLLRATPATWTGGAGGRLERQWLRDGYAVPGATGATYRVRPRDVGREIAVIERLLVPGAPAGEVLSRAHRVERDRAHLMTPRVVHGVAGRRVTLRVRLRTAPAQGAGVAVAPQGRVRVSVGGRTATRAVGPRGRITVKLPGARPGRSVVRVRHVGTAYLRAARPVSVRLVLRPRR</sequence>
<proteinExistence type="inferred from homology"/>
<feature type="compositionally biased region" description="Low complexity" evidence="2">
    <location>
        <begin position="22"/>
        <end position="38"/>
    </location>
</feature>
<evidence type="ECO:0000256" key="3">
    <source>
        <dbReference type="SAM" id="SignalP"/>
    </source>
</evidence>
<dbReference type="Pfam" id="PF07676">
    <property type="entry name" value="PD40"/>
    <property type="match status" value="2"/>
</dbReference>
<organism evidence="4 5">
    <name type="scientific">Nocardioides malaquae</name>
    <dbReference type="NCBI Taxonomy" id="2773426"/>
    <lineage>
        <taxon>Bacteria</taxon>
        <taxon>Bacillati</taxon>
        <taxon>Actinomycetota</taxon>
        <taxon>Actinomycetes</taxon>
        <taxon>Propionibacteriales</taxon>
        <taxon>Nocardioidaceae</taxon>
        <taxon>Nocardioides</taxon>
    </lineage>
</organism>
<keyword evidence="3" id="KW-0732">Signal</keyword>
<dbReference type="PANTHER" id="PTHR36842">
    <property type="entry name" value="PROTEIN TOLB HOMOLOG"/>
    <property type="match status" value="1"/>
</dbReference>
<feature type="chain" id="PRO_5047249642" evidence="3">
    <location>
        <begin position="25"/>
        <end position="548"/>
    </location>
</feature>
<dbReference type="SUPFAM" id="SSF69304">
    <property type="entry name" value="Tricorn protease N-terminal domain"/>
    <property type="match status" value="1"/>
</dbReference>
<dbReference type="Gene3D" id="2.120.10.30">
    <property type="entry name" value="TolB, C-terminal domain"/>
    <property type="match status" value="1"/>
</dbReference>
<feature type="region of interest" description="Disordered" evidence="2">
    <location>
        <begin position="254"/>
        <end position="277"/>
    </location>
</feature>
<comment type="caution">
    <text evidence="4">The sequence shown here is derived from an EMBL/GenBank/DDBJ whole genome shotgun (WGS) entry which is preliminary data.</text>
</comment>
<reference evidence="4 5" key="1">
    <citation type="submission" date="2020-10" db="EMBL/GenBank/DDBJ databases">
        <title>Nocardioides sp. isolated from sludge.</title>
        <authorList>
            <person name="Zhang X."/>
        </authorList>
    </citation>
    <scope>NUCLEOTIDE SEQUENCE [LARGE SCALE GENOMIC DNA]</scope>
    <source>
        <strain evidence="4 5">Y6</strain>
    </source>
</reference>
<dbReference type="InterPro" id="IPR011042">
    <property type="entry name" value="6-blade_b-propeller_TolB-like"/>
</dbReference>
<dbReference type="EMBL" id="JADCSA010000013">
    <property type="protein sequence ID" value="MBE7325516.1"/>
    <property type="molecule type" value="Genomic_DNA"/>
</dbReference>
<comment type="similarity">
    <text evidence="1">Belongs to the TolB family.</text>
</comment>
<gene>
    <name evidence="4" type="ORF">IEQ44_12730</name>
</gene>
<dbReference type="InterPro" id="IPR011659">
    <property type="entry name" value="WD40"/>
</dbReference>
<keyword evidence="5" id="KW-1185">Reference proteome</keyword>
<evidence type="ECO:0000313" key="4">
    <source>
        <dbReference type="EMBL" id="MBE7325516.1"/>
    </source>
</evidence>
<evidence type="ECO:0000313" key="5">
    <source>
        <dbReference type="Proteomes" id="UP000756387"/>
    </source>
</evidence>
<evidence type="ECO:0000256" key="2">
    <source>
        <dbReference type="SAM" id="MobiDB-lite"/>
    </source>
</evidence>
<evidence type="ECO:0000256" key="1">
    <source>
        <dbReference type="ARBA" id="ARBA00009820"/>
    </source>
</evidence>
<name>A0ABR9RVG5_9ACTN</name>